<dbReference type="AlphaFoldDB" id="A0A6A4PBN2"/>
<evidence type="ECO:0000256" key="2">
    <source>
        <dbReference type="ARBA" id="ARBA00022692"/>
    </source>
</evidence>
<keyword evidence="3" id="KW-0677">Repeat</keyword>
<reference evidence="8" key="1">
    <citation type="journal article" date="2020" name="Nat. Commun.">
        <title>Genome sequence of the cluster root forming white lupin.</title>
        <authorList>
            <person name="Hufnagel B."/>
            <person name="Marques A."/>
            <person name="Soriano A."/>
            <person name="Marques L."/>
            <person name="Divol F."/>
            <person name="Doumas P."/>
            <person name="Sallet E."/>
            <person name="Mancinotti D."/>
            <person name="Carrere S."/>
            <person name="Marande W."/>
            <person name="Arribat S."/>
            <person name="Keller J."/>
            <person name="Huneau C."/>
            <person name="Blein T."/>
            <person name="Aime D."/>
            <person name="Laguerre M."/>
            <person name="Taylor J."/>
            <person name="Schubert V."/>
            <person name="Nelson M."/>
            <person name="Geu-Flores F."/>
            <person name="Crespi M."/>
            <person name="Gallardo-Guerrero K."/>
            <person name="Delaux P.-M."/>
            <person name="Salse J."/>
            <person name="Berges H."/>
            <person name="Guyot R."/>
            <person name="Gouzy J."/>
            <person name="Peret B."/>
        </authorList>
    </citation>
    <scope>NUCLEOTIDE SEQUENCE [LARGE SCALE GENOMIC DNA]</scope>
    <source>
        <strain evidence="8">cv. Amiga</strain>
    </source>
</reference>
<proteinExistence type="inferred from homology"/>
<dbReference type="InterPro" id="IPR023395">
    <property type="entry name" value="MCP_dom_sf"/>
</dbReference>
<evidence type="ECO:0000256" key="4">
    <source>
        <dbReference type="ARBA" id="ARBA00023136"/>
    </source>
</evidence>
<protein>
    <submittedName>
        <fullName evidence="7">Putative mitochondrial carrier domain-containing protein</fullName>
    </submittedName>
</protein>
<dbReference type="PANTHER" id="PTHR24089">
    <property type="entry name" value="SOLUTE CARRIER FAMILY 25"/>
    <property type="match status" value="1"/>
</dbReference>
<evidence type="ECO:0000313" key="8">
    <source>
        <dbReference type="Proteomes" id="UP000447434"/>
    </source>
</evidence>
<dbReference type="Proteomes" id="UP000447434">
    <property type="component" value="Chromosome 15"/>
</dbReference>
<evidence type="ECO:0000313" key="7">
    <source>
        <dbReference type="EMBL" id="KAE9598454.1"/>
    </source>
</evidence>
<evidence type="ECO:0000256" key="1">
    <source>
        <dbReference type="ARBA" id="ARBA00004141"/>
    </source>
</evidence>
<dbReference type="SUPFAM" id="SSF103506">
    <property type="entry name" value="Mitochondrial carrier"/>
    <property type="match status" value="1"/>
</dbReference>
<dbReference type="EMBL" id="WOCE01000015">
    <property type="protein sequence ID" value="KAE9598454.1"/>
    <property type="molecule type" value="Genomic_DNA"/>
</dbReference>
<dbReference type="Gene3D" id="1.50.40.10">
    <property type="entry name" value="Mitochondrial carrier domain"/>
    <property type="match status" value="1"/>
</dbReference>
<gene>
    <name evidence="7" type="ORF">Lalb_Chr15g0081171</name>
</gene>
<name>A0A6A4PBN2_LUPAL</name>
<feature type="repeat" description="Solcar" evidence="5">
    <location>
        <begin position="1"/>
        <end position="84"/>
    </location>
</feature>
<keyword evidence="2 5" id="KW-0812">Transmembrane</keyword>
<comment type="similarity">
    <text evidence="6">Belongs to the mitochondrial carrier (TC 2.A.29) family.</text>
</comment>
<dbReference type="InterPro" id="IPR018108">
    <property type="entry name" value="MCP_transmembrane"/>
</dbReference>
<evidence type="ECO:0000256" key="6">
    <source>
        <dbReference type="RuleBase" id="RU000488"/>
    </source>
</evidence>
<dbReference type="Pfam" id="PF00153">
    <property type="entry name" value="Mito_carr"/>
    <property type="match status" value="1"/>
</dbReference>
<dbReference type="OrthoDB" id="270584at2759"/>
<dbReference type="GO" id="GO:0016020">
    <property type="term" value="C:membrane"/>
    <property type="evidence" value="ECO:0007669"/>
    <property type="project" value="UniProtKB-SubCell"/>
</dbReference>
<evidence type="ECO:0000256" key="5">
    <source>
        <dbReference type="PROSITE-ProRule" id="PRU00282"/>
    </source>
</evidence>
<keyword evidence="8" id="KW-1185">Reference proteome</keyword>
<keyword evidence="6" id="KW-0813">Transport</keyword>
<accession>A0A6A4PBN2</accession>
<dbReference type="PROSITE" id="PS50920">
    <property type="entry name" value="SOLCAR"/>
    <property type="match status" value="1"/>
</dbReference>
<keyword evidence="4 5" id="KW-0472">Membrane</keyword>
<comment type="caution">
    <text evidence="7">The sequence shown here is derived from an EMBL/GenBank/DDBJ whole genome shotgun (WGS) entry which is preliminary data.</text>
</comment>
<comment type="subcellular location">
    <subcellularLocation>
        <location evidence="1">Membrane</location>
        <topology evidence="1">Multi-pass membrane protein</topology>
    </subcellularLocation>
</comment>
<evidence type="ECO:0000256" key="3">
    <source>
        <dbReference type="ARBA" id="ARBA00022737"/>
    </source>
</evidence>
<sequence>MTLVIGSAAGALSSSATFPLDDARKHMQAGTLNGRHYNNMLHALMSILEKEGLPGLYRGLGPSCLKLVPVAGNPFMCYEACKRILVENNRS</sequence>
<organism evidence="7 8">
    <name type="scientific">Lupinus albus</name>
    <name type="common">White lupine</name>
    <name type="synonym">Lupinus termis</name>
    <dbReference type="NCBI Taxonomy" id="3870"/>
    <lineage>
        <taxon>Eukaryota</taxon>
        <taxon>Viridiplantae</taxon>
        <taxon>Streptophyta</taxon>
        <taxon>Embryophyta</taxon>
        <taxon>Tracheophyta</taxon>
        <taxon>Spermatophyta</taxon>
        <taxon>Magnoliopsida</taxon>
        <taxon>eudicotyledons</taxon>
        <taxon>Gunneridae</taxon>
        <taxon>Pentapetalae</taxon>
        <taxon>rosids</taxon>
        <taxon>fabids</taxon>
        <taxon>Fabales</taxon>
        <taxon>Fabaceae</taxon>
        <taxon>Papilionoideae</taxon>
        <taxon>50 kb inversion clade</taxon>
        <taxon>genistoids sensu lato</taxon>
        <taxon>core genistoids</taxon>
        <taxon>Genisteae</taxon>
        <taxon>Lupinus</taxon>
    </lineage>
</organism>